<dbReference type="PANTHER" id="PTHR33356:SF16">
    <property type="entry name" value="G PATCH DOMAIN PROTEIN"/>
    <property type="match status" value="1"/>
</dbReference>
<dbReference type="EMBL" id="JBEAFC010000006">
    <property type="protein sequence ID" value="KAL1552885.1"/>
    <property type="molecule type" value="Genomic_DNA"/>
</dbReference>
<dbReference type="AlphaFoldDB" id="A0ABD1H8W2"/>
<dbReference type="PANTHER" id="PTHR33356">
    <property type="entry name" value="TIP41-LIKE PROTEIN"/>
    <property type="match status" value="1"/>
</dbReference>
<keyword evidence="3" id="KW-1185">Reference proteome</keyword>
<proteinExistence type="predicted"/>
<name>A0ABD1H8W2_SALDI</name>
<feature type="compositionally biased region" description="Low complexity" evidence="1">
    <location>
        <begin position="35"/>
        <end position="54"/>
    </location>
</feature>
<feature type="region of interest" description="Disordered" evidence="1">
    <location>
        <begin position="32"/>
        <end position="62"/>
    </location>
</feature>
<protein>
    <submittedName>
        <fullName evidence="2">Uncharacterized protein</fullName>
    </submittedName>
</protein>
<gene>
    <name evidence="2" type="ORF">AAHA92_13629</name>
</gene>
<dbReference type="Proteomes" id="UP001567538">
    <property type="component" value="Unassembled WGS sequence"/>
</dbReference>
<evidence type="ECO:0000313" key="3">
    <source>
        <dbReference type="Proteomes" id="UP001567538"/>
    </source>
</evidence>
<evidence type="ECO:0000313" key="2">
    <source>
        <dbReference type="EMBL" id="KAL1552885.1"/>
    </source>
</evidence>
<feature type="region of interest" description="Disordered" evidence="1">
    <location>
        <begin position="137"/>
        <end position="169"/>
    </location>
</feature>
<evidence type="ECO:0000256" key="1">
    <source>
        <dbReference type="SAM" id="MobiDB-lite"/>
    </source>
</evidence>
<sequence>MGFDFEENKTMLYADLFKQEEIRGNSRMIMPQWRSPSSSARDSSSFGFTTPFGSEPGSPESDGADFAAELSRQMVECMLREEEEEENNPVCKYGLNLNRPVLHHANRTRCSKNQLAIGDYIGVSRGRRVKGAELTQQMQTRKAGHNHGRCRDEERRSGSGKEGRNGSGMRAIFLGRPGSRNGSSGTGVFLPQVTNNPSEMKKKSGLSTVLIPTRVLEALELHFTRLPDSAAPPSTAEFFRHASPSDERMRSKGHTKFEIEMTNKADEMQILPQEWTY</sequence>
<reference evidence="2 3" key="1">
    <citation type="submission" date="2024-06" db="EMBL/GenBank/DDBJ databases">
        <title>A chromosome level genome sequence of Diviner's sage (Salvia divinorum).</title>
        <authorList>
            <person name="Ford S.A."/>
            <person name="Ro D.-K."/>
            <person name="Ness R.W."/>
            <person name="Phillips M.A."/>
        </authorList>
    </citation>
    <scope>NUCLEOTIDE SEQUENCE [LARGE SCALE GENOMIC DNA]</scope>
    <source>
        <strain evidence="2">SAF-2024a</strain>
        <tissue evidence="2">Leaf</tissue>
    </source>
</reference>
<accession>A0ABD1H8W2</accession>
<organism evidence="2 3">
    <name type="scientific">Salvia divinorum</name>
    <name type="common">Maria pastora</name>
    <name type="synonym">Diviner's sage</name>
    <dbReference type="NCBI Taxonomy" id="28513"/>
    <lineage>
        <taxon>Eukaryota</taxon>
        <taxon>Viridiplantae</taxon>
        <taxon>Streptophyta</taxon>
        <taxon>Embryophyta</taxon>
        <taxon>Tracheophyta</taxon>
        <taxon>Spermatophyta</taxon>
        <taxon>Magnoliopsida</taxon>
        <taxon>eudicotyledons</taxon>
        <taxon>Gunneridae</taxon>
        <taxon>Pentapetalae</taxon>
        <taxon>asterids</taxon>
        <taxon>lamiids</taxon>
        <taxon>Lamiales</taxon>
        <taxon>Lamiaceae</taxon>
        <taxon>Nepetoideae</taxon>
        <taxon>Mentheae</taxon>
        <taxon>Salviinae</taxon>
        <taxon>Salvia</taxon>
        <taxon>Salvia subgen. Calosphace</taxon>
    </lineage>
</organism>
<feature type="compositionally biased region" description="Basic and acidic residues" evidence="1">
    <location>
        <begin position="149"/>
        <end position="164"/>
    </location>
</feature>
<comment type="caution">
    <text evidence="2">The sequence shown here is derived from an EMBL/GenBank/DDBJ whole genome shotgun (WGS) entry which is preliminary data.</text>
</comment>